<dbReference type="PANTHER" id="PTHR46244">
    <property type="entry name" value="PHOSPHOENOLPYRUVATE-PROTEIN PHOSPHOTRANSFERASE"/>
    <property type="match status" value="1"/>
</dbReference>
<dbReference type="Pfam" id="PF02896">
    <property type="entry name" value="PEP-utilizers_C"/>
    <property type="match status" value="1"/>
</dbReference>
<feature type="binding site" evidence="20">
    <location>
        <position position="435"/>
    </location>
    <ligand>
        <name>Mg(2+)</name>
        <dbReference type="ChEBI" id="CHEBI:18420"/>
    </ligand>
</feature>
<evidence type="ECO:0000256" key="5">
    <source>
        <dbReference type="ARBA" id="ARBA00007837"/>
    </source>
</evidence>
<dbReference type="InterPro" id="IPR040442">
    <property type="entry name" value="Pyrv_kinase-like_dom_sf"/>
</dbReference>
<feature type="domain" description="PEP-utilising enzyme mobile" evidence="22">
    <location>
        <begin position="149"/>
        <end position="219"/>
    </location>
</feature>
<dbReference type="InterPro" id="IPR036637">
    <property type="entry name" value="Phosphohistidine_dom_sf"/>
</dbReference>
<evidence type="ECO:0000256" key="4">
    <source>
        <dbReference type="ARBA" id="ARBA00004496"/>
    </source>
</evidence>
<evidence type="ECO:0000256" key="15">
    <source>
        <dbReference type="ARBA" id="ARBA00022842"/>
    </source>
</evidence>
<feature type="active site" description="Proton donor" evidence="18">
    <location>
        <position position="482"/>
    </location>
</feature>
<dbReference type="PIRSF" id="PIRSF000732">
    <property type="entry name" value="PTS_enzyme_I"/>
    <property type="match status" value="1"/>
</dbReference>
<evidence type="ECO:0000256" key="6">
    <source>
        <dbReference type="ARBA" id="ARBA00012232"/>
    </source>
</evidence>
<dbReference type="NCBIfam" id="TIGR01417">
    <property type="entry name" value="PTS_I_fam"/>
    <property type="match status" value="1"/>
</dbReference>
<keyword evidence="10 17" id="KW-0762">Sugar transport</keyword>
<evidence type="ECO:0000256" key="11">
    <source>
        <dbReference type="ARBA" id="ARBA00022679"/>
    </source>
</evidence>
<evidence type="ECO:0000256" key="13">
    <source>
        <dbReference type="ARBA" id="ARBA00022723"/>
    </source>
</evidence>
<dbReference type="Pfam" id="PF00391">
    <property type="entry name" value="PEP-utilizers"/>
    <property type="match status" value="1"/>
</dbReference>
<dbReference type="SUPFAM" id="SSF47831">
    <property type="entry name" value="Enzyme I of the PEP:sugar phosphotransferase system HPr-binding (sub)domain"/>
    <property type="match status" value="1"/>
</dbReference>
<dbReference type="Gene3D" id="1.10.274.10">
    <property type="entry name" value="PtsI, HPr-binding domain"/>
    <property type="match status" value="1"/>
</dbReference>
<dbReference type="PROSITE" id="PS00742">
    <property type="entry name" value="PEP_ENZYMES_2"/>
    <property type="match status" value="1"/>
</dbReference>
<dbReference type="GO" id="GO:0005737">
    <property type="term" value="C:cytoplasm"/>
    <property type="evidence" value="ECO:0007669"/>
    <property type="project" value="UniProtKB-SubCell"/>
</dbReference>
<accession>A0A3N1D8W3</accession>
<dbReference type="SUPFAM" id="SSF52009">
    <property type="entry name" value="Phosphohistidine domain"/>
    <property type="match status" value="1"/>
</dbReference>
<evidence type="ECO:0000256" key="10">
    <source>
        <dbReference type="ARBA" id="ARBA00022597"/>
    </source>
</evidence>
<feature type="binding site" evidence="19">
    <location>
        <position position="445"/>
    </location>
    <ligand>
        <name>phosphoenolpyruvate</name>
        <dbReference type="ChEBI" id="CHEBI:58702"/>
    </ligand>
</feature>
<dbReference type="OrthoDB" id="9765468at2"/>
<dbReference type="InterPro" id="IPR024692">
    <property type="entry name" value="PTS_EI"/>
</dbReference>
<organism evidence="25 26">
    <name type="scientific">Actinocorallia herbida</name>
    <dbReference type="NCBI Taxonomy" id="58109"/>
    <lineage>
        <taxon>Bacteria</taxon>
        <taxon>Bacillati</taxon>
        <taxon>Actinomycetota</taxon>
        <taxon>Actinomycetes</taxon>
        <taxon>Streptosporangiales</taxon>
        <taxon>Thermomonosporaceae</taxon>
        <taxon>Actinocorallia</taxon>
    </lineage>
</organism>
<evidence type="ECO:0000256" key="21">
    <source>
        <dbReference type="SAM" id="MobiDB-lite"/>
    </source>
</evidence>
<dbReference type="EMBL" id="RJKE01000001">
    <property type="protein sequence ID" value="ROO89965.1"/>
    <property type="molecule type" value="Genomic_DNA"/>
</dbReference>
<dbReference type="GO" id="GO:0016301">
    <property type="term" value="F:kinase activity"/>
    <property type="evidence" value="ECO:0007669"/>
    <property type="project" value="UniProtKB-KW"/>
</dbReference>
<keyword evidence="11 17" id="KW-0808">Transferase</keyword>
<dbReference type="Gene3D" id="3.20.20.60">
    <property type="entry name" value="Phosphoenolpyruvate-binding domains"/>
    <property type="match status" value="1"/>
</dbReference>
<comment type="subcellular location">
    <subcellularLocation>
        <location evidence="4 17">Cytoplasm</location>
    </subcellularLocation>
</comment>
<keyword evidence="9 17" id="KW-0963">Cytoplasm</keyword>
<evidence type="ECO:0000256" key="14">
    <source>
        <dbReference type="ARBA" id="ARBA00022777"/>
    </source>
</evidence>
<comment type="caution">
    <text evidence="25">The sequence shown here is derived from an EMBL/GenBank/DDBJ whole genome shotgun (WGS) entry which is preliminary data.</text>
</comment>
<evidence type="ECO:0000256" key="18">
    <source>
        <dbReference type="PIRSR" id="PIRSR000732-1"/>
    </source>
</evidence>
<dbReference type="EC" id="2.7.3.9" evidence="6 17"/>
<protein>
    <recommendedName>
        <fullName evidence="7 17">Phosphoenolpyruvate-protein phosphotransferase</fullName>
        <ecNumber evidence="6 17">2.7.3.9</ecNumber>
    </recommendedName>
    <alternativeName>
        <fullName evidence="16 17">Phosphotransferase system, enzyme I</fullName>
    </alternativeName>
</protein>
<evidence type="ECO:0000256" key="20">
    <source>
        <dbReference type="PIRSR" id="PIRSR000732-3"/>
    </source>
</evidence>
<dbReference type="Gene3D" id="3.50.30.10">
    <property type="entry name" value="Phosphohistidine domain"/>
    <property type="match status" value="1"/>
</dbReference>
<feature type="domain" description="PEP-utilising enzyme C-terminal" evidence="23">
    <location>
        <begin position="248"/>
        <end position="519"/>
    </location>
</feature>
<evidence type="ECO:0000256" key="16">
    <source>
        <dbReference type="ARBA" id="ARBA00033235"/>
    </source>
</evidence>
<evidence type="ECO:0000259" key="24">
    <source>
        <dbReference type="Pfam" id="PF05524"/>
    </source>
</evidence>
<evidence type="ECO:0000256" key="1">
    <source>
        <dbReference type="ARBA" id="ARBA00000683"/>
    </source>
</evidence>
<dbReference type="PRINTS" id="PR01736">
    <property type="entry name" value="PHPHTRNFRASE"/>
</dbReference>
<feature type="active site" description="Tele-phosphohistidine intermediate" evidence="18">
    <location>
        <position position="184"/>
    </location>
</feature>
<feature type="region of interest" description="Disordered" evidence="21">
    <location>
        <begin position="239"/>
        <end position="260"/>
    </location>
</feature>
<feature type="binding site" evidence="20">
    <location>
        <position position="411"/>
    </location>
    <ligand>
        <name>Mg(2+)</name>
        <dbReference type="ChEBI" id="CHEBI:18420"/>
    </ligand>
</feature>
<dbReference type="PANTHER" id="PTHR46244:SF3">
    <property type="entry name" value="PHOSPHOENOLPYRUVATE-PROTEIN PHOSPHOTRANSFERASE"/>
    <property type="match status" value="1"/>
</dbReference>
<dbReference type="InterPro" id="IPR008279">
    <property type="entry name" value="PEP-util_enz_mobile_dom"/>
</dbReference>
<gene>
    <name evidence="25" type="ORF">EDD29_7677</name>
</gene>
<dbReference type="GO" id="GO:0009401">
    <property type="term" value="P:phosphoenolpyruvate-dependent sugar phosphotransferase system"/>
    <property type="evidence" value="ECO:0007669"/>
    <property type="project" value="UniProtKB-KW"/>
</dbReference>
<keyword evidence="25" id="KW-0670">Pyruvate</keyword>
<feature type="binding site" evidence="19">
    <location>
        <position position="320"/>
    </location>
    <ligand>
        <name>phosphoenolpyruvate</name>
        <dbReference type="ChEBI" id="CHEBI:58702"/>
    </ligand>
</feature>
<evidence type="ECO:0000256" key="19">
    <source>
        <dbReference type="PIRSR" id="PIRSR000732-2"/>
    </source>
</evidence>
<dbReference type="AlphaFoldDB" id="A0A3N1D8W3"/>
<dbReference type="GO" id="GO:0046872">
    <property type="term" value="F:metal ion binding"/>
    <property type="evidence" value="ECO:0007669"/>
    <property type="project" value="UniProtKB-KW"/>
</dbReference>
<comment type="similarity">
    <text evidence="5 17">Belongs to the PEP-utilizing enzyme family.</text>
</comment>
<sequence>MREFTGTGVSPGVGVGRVRVMTGSVPVPPAEPFTGDRVAETARALAALEEVARELESRATAVGGEAHDVLSAQALMARDPDLAGEVTVGVSAGLSAARAVYESFGFYRELLGGSGAYISARVADLDDVRDRTVARLMAFAVPGVPETDERYVLITQDLSPADLALLDPAQCVAFVTEEGGPIGHTAILARAMGIPAIVACAGALEVPDGAYVLADGASGTLVLEPDPARVERARAAEKARAEAVGSATGPGRTKDGHPVPLLANVGGPADIEPALRNGAEGVGLFRSEYLFLDEAVPPSEEQQIAAYRAVLEAFPRVVVRVLDAGADKPLSFLPPAAVEPNPALGERGLRLLRRHPEVLKGQLKALARAAEGLPADRLRVMAPMVTDAEEARVFTRACRDVGIQQAGIMIEVPAAAVRAHDIAEEVDFFSLGTNDLAQYVFAVDRQVSSLTRLQNPWRPALLDLMAHAARAATEAGKGCGVCGEAAADPVMACVLAGLGVTSLSMSSPSLPLVRAALAAHTYAECQEAARAARAARTAGDARAAARAALPALETLGL</sequence>
<dbReference type="InterPro" id="IPR008731">
    <property type="entry name" value="PTS_EIN"/>
</dbReference>
<dbReference type="SUPFAM" id="SSF51621">
    <property type="entry name" value="Phosphoenolpyruvate/pyruvate domain"/>
    <property type="match status" value="1"/>
</dbReference>
<evidence type="ECO:0000259" key="22">
    <source>
        <dbReference type="Pfam" id="PF00391"/>
    </source>
</evidence>
<feature type="binding site" evidence="19">
    <location>
        <position position="286"/>
    </location>
    <ligand>
        <name>phosphoenolpyruvate</name>
        <dbReference type="ChEBI" id="CHEBI:58702"/>
    </ligand>
</feature>
<comment type="function">
    <text evidence="3 17">General (non sugar-specific) component of the phosphoenolpyruvate-dependent sugar phosphotransferase system (sugar PTS). This major carbohydrate active-transport system catalyzes the phosphorylation of incoming sugar substrates concomitantly with their translocation across the cell membrane. Enzyme I transfers the phosphoryl group from phosphoenolpyruvate (PEP) to the phosphoryl carrier protein (HPr).</text>
</comment>
<keyword evidence="26" id="KW-1185">Reference proteome</keyword>
<evidence type="ECO:0000256" key="8">
    <source>
        <dbReference type="ARBA" id="ARBA00022448"/>
    </source>
</evidence>
<reference evidence="25 26" key="1">
    <citation type="submission" date="2018-11" db="EMBL/GenBank/DDBJ databases">
        <title>Sequencing the genomes of 1000 actinobacteria strains.</title>
        <authorList>
            <person name="Klenk H.-P."/>
        </authorList>
    </citation>
    <scope>NUCLEOTIDE SEQUENCE [LARGE SCALE GENOMIC DNA]</scope>
    <source>
        <strain evidence="25 26">DSM 44254</strain>
    </source>
</reference>
<evidence type="ECO:0000313" key="26">
    <source>
        <dbReference type="Proteomes" id="UP000272400"/>
    </source>
</evidence>
<evidence type="ECO:0000256" key="12">
    <source>
        <dbReference type="ARBA" id="ARBA00022683"/>
    </source>
</evidence>
<keyword evidence="12 17" id="KW-0598">Phosphotransferase system</keyword>
<dbReference type="InterPro" id="IPR015813">
    <property type="entry name" value="Pyrv/PenolPyrv_kinase-like_dom"/>
</dbReference>
<dbReference type="Pfam" id="PF05524">
    <property type="entry name" value="PEP-utilisers_N"/>
    <property type="match status" value="1"/>
</dbReference>
<comment type="cofactor">
    <cofactor evidence="2 17 20">
        <name>Mg(2+)</name>
        <dbReference type="ChEBI" id="CHEBI:18420"/>
    </cofactor>
</comment>
<name>A0A3N1D8W3_9ACTN</name>
<keyword evidence="14 17" id="KW-0418">Kinase</keyword>
<evidence type="ECO:0000256" key="7">
    <source>
        <dbReference type="ARBA" id="ARBA00016544"/>
    </source>
</evidence>
<keyword evidence="15 17" id="KW-0460">Magnesium</keyword>
<evidence type="ECO:0000313" key="25">
    <source>
        <dbReference type="EMBL" id="ROO89965.1"/>
    </source>
</evidence>
<keyword evidence="13 17" id="KW-0479">Metal-binding</keyword>
<feature type="domain" description="Phosphotransferase system enzyme I N-terminal" evidence="24">
    <location>
        <begin position="5"/>
        <end position="121"/>
    </location>
</feature>
<keyword evidence="8 17" id="KW-0813">Transport</keyword>
<dbReference type="GO" id="GO:0008965">
    <property type="term" value="F:phosphoenolpyruvate-protein phosphotransferase activity"/>
    <property type="evidence" value="ECO:0007669"/>
    <property type="project" value="UniProtKB-EC"/>
</dbReference>
<dbReference type="InterPro" id="IPR023151">
    <property type="entry name" value="PEP_util_CS"/>
</dbReference>
<evidence type="ECO:0000256" key="2">
    <source>
        <dbReference type="ARBA" id="ARBA00001946"/>
    </source>
</evidence>
<evidence type="ECO:0000259" key="23">
    <source>
        <dbReference type="Pfam" id="PF02896"/>
    </source>
</evidence>
<proteinExistence type="inferred from homology"/>
<dbReference type="InterPro" id="IPR006318">
    <property type="entry name" value="PTS_EI-like"/>
</dbReference>
<dbReference type="InterPro" id="IPR036618">
    <property type="entry name" value="PtsI_HPr-bd_sf"/>
</dbReference>
<comment type="catalytic activity">
    <reaction evidence="1 17">
        <text>L-histidyl-[protein] + phosphoenolpyruvate = N(pros)-phospho-L-histidyl-[protein] + pyruvate</text>
        <dbReference type="Rhea" id="RHEA:23880"/>
        <dbReference type="Rhea" id="RHEA-COMP:9745"/>
        <dbReference type="Rhea" id="RHEA-COMP:9746"/>
        <dbReference type="ChEBI" id="CHEBI:15361"/>
        <dbReference type="ChEBI" id="CHEBI:29979"/>
        <dbReference type="ChEBI" id="CHEBI:58702"/>
        <dbReference type="ChEBI" id="CHEBI:64837"/>
        <dbReference type="EC" id="2.7.3.9"/>
    </reaction>
</comment>
<evidence type="ECO:0000256" key="3">
    <source>
        <dbReference type="ARBA" id="ARBA00002728"/>
    </source>
</evidence>
<feature type="binding site" evidence="19">
    <location>
        <begin position="434"/>
        <end position="435"/>
    </location>
    <ligand>
        <name>phosphoenolpyruvate</name>
        <dbReference type="ChEBI" id="CHEBI:58702"/>
    </ligand>
</feature>
<evidence type="ECO:0000256" key="9">
    <source>
        <dbReference type="ARBA" id="ARBA00022490"/>
    </source>
</evidence>
<dbReference type="Proteomes" id="UP000272400">
    <property type="component" value="Unassembled WGS sequence"/>
</dbReference>
<evidence type="ECO:0000256" key="17">
    <source>
        <dbReference type="PIRNR" id="PIRNR000732"/>
    </source>
</evidence>
<dbReference type="InterPro" id="IPR050499">
    <property type="entry name" value="PEP-utilizing_PTS_enzyme"/>
</dbReference>
<dbReference type="InterPro" id="IPR000121">
    <property type="entry name" value="PEP_util_C"/>
</dbReference>